<keyword evidence="4" id="KW-1185">Reference proteome</keyword>
<comment type="caution">
    <text evidence="3">The sequence shown here is derived from an EMBL/GenBank/DDBJ whole genome shotgun (WGS) entry which is preliminary data.</text>
</comment>
<dbReference type="CDD" id="cd06426">
    <property type="entry name" value="NTP_transferase_like_2"/>
    <property type="match status" value="1"/>
</dbReference>
<dbReference type="Proteomes" id="UP000676565">
    <property type="component" value="Unassembled WGS sequence"/>
</dbReference>
<dbReference type="SMART" id="SM00116">
    <property type="entry name" value="CBS"/>
    <property type="match status" value="2"/>
</dbReference>
<dbReference type="SUPFAM" id="SSF53448">
    <property type="entry name" value="Nucleotide-diphospho-sugar transferases"/>
    <property type="match status" value="1"/>
</dbReference>
<dbReference type="InterPro" id="IPR046342">
    <property type="entry name" value="CBS_dom_sf"/>
</dbReference>
<dbReference type="CDD" id="cd04607">
    <property type="entry name" value="CBS_pair_NTP_transferase_assoc"/>
    <property type="match status" value="1"/>
</dbReference>
<evidence type="ECO:0000256" key="1">
    <source>
        <dbReference type="PROSITE-ProRule" id="PRU00703"/>
    </source>
</evidence>
<dbReference type="Gene3D" id="3.90.550.10">
    <property type="entry name" value="Spore Coat Polysaccharide Biosynthesis Protein SpsA, Chain A"/>
    <property type="match status" value="1"/>
</dbReference>
<dbReference type="PANTHER" id="PTHR22572">
    <property type="entry name" value="SUGAR-1-PHOSPHATE GUANYL TRANSFERASE"/>
    <property type="match status" value="1"/>
</dbReference>
<dbReference type="InterPro" id="IPR005835">
    <property type="entry name" value="NTP_transferase_dom"/>
</dbReference>
<dbReference type="RefSeq" id="WP_210652654.1">
    <property type="nucleotide sequence ID" value="NZ_JAGKQQ010000001.1"/>
</dbReference>
<reference evidence="3 4" key="1">
    <citation type="submission" date="2021-04" db="EMBL/GenBank/DDBJ databases">
        <authorList>
            <person name="Ivanova A."/>
        </authorList>
    </citation>
    <scope>NUCLEOTIDE SEQUENCE [LARGE SCALE GENOMIC DNA]</scope>
    <source>
        <strain evidence="3 4">G18</strain>
    </source>
</reference>
<dbReference type="SUPFAM" id="SSF54631">
    <property type="entry name" value="CBS-domain pair"/>
    <property type="match status" value="1"/>
</dbReference>
<feature type="domain" description="CBS" evidence="2">
    <location>
        <begin position="11"/>
        <end position="67"/>
    </location>
</feature>
<dbReference type="InterPro" id="IPR029044">
    <property type="entry name" value="Nucleotide-diphossugar_trans"/>
</dbReference>
<keyword evidence="1" id="KW-0129">CBS domain</keyword>
<dbReference type="InterPro" id="IPR000644">
    <property type="entry name" value="CBS_dom"/>
</dbReference>
<feature type="domain" description="CBS" evidence="2">
    <location>
        <begin position="80"/>
        <end position="137"/>
    </location>
</feature>
<dbReference type="Gene3D" id="3.10.580.10">
    <property type="entry name" value="CBS-domain"/>
    <property type="match status" value="1"/>
</dbReference>
<dbReference type="InterPro" id="IPR050486">
    <property type="entry name" value="Mannose-1P_guanyltransferase"/>
</dbReference>
<evidence type="ECO:0000313" key="4">
    <source>
        <dbReference type="Proteomes" id="UP000676565"/>
    </source>
</evidence>
<protein>
    <submittedName>
        <fullName evidence="3">Nucleotidyltransferase family protein</fullName>
    </submittedName>
</protein>
<accession>A0ABS5BLF5</accession>
<organism evidence="3 4">
    <name type="scientific">Gemmata palustris</name>
    <dbReference type="NCBI Taxonomy" id="2822762"/>
    <lineage>
        <taxon>Bacteria</taxon>
        <taxon>Pseudomonadati</taxon>
        <taxon>Planctomycetota</taxon>
        <taxon>Planctomycetia</taxon>
        <taxon>Gemmatales</taxon>
        <taxon>Gemmataceae</taxon>
        <taxon>Gemmata</taxon>
    </lineage>
</organism>
<dbReference type="EMBL" id="JAGKQQ010000001">
    <property type="protein sequence ID" value="MBP3954529.1"/>
    <property type="molecule type" value="Genomic_DNA"/>
</dbReference>
<evidence type="ECO:0000259" key="2">
    <source>
        <dbReference type="PROSITE" id="PS51371"/>
    </source>
</evidence>
<dbReference type="Pfam" id="PF00571">
    <property type="entry name" value="CBS"/>
    <property type="match status" value="2"/>
</dbReference>
<name>A0ABS5BLF5_9BACT</name>
<proteinExistence type="predicted"/>
<evidence type="ECO:0000313" key="3">
    <source>
        <dbReference type="EMBL" id="MBP3954529.1"/>
    </source>
</evidence>
<dbReference type="Pfam" id="PF00483">
    <property type="entry name" value="NTP_transferase"/>
    <property type="match status" value="1"/>
</dbReference>
<dbReference type="PROSITE" id="PS51371">
    <property type="entry name" value="CBS"/>
    <property type="match status" value="2"/>
</dbReference>
<sequence length="364" mass="39511">MPPRDSAAPAPTTDGLRLSANVSLRQALAQLDRTGKGIVLVVDTDGRLEGTITDGDIRRGILAGLTVAHPVRDLLAGKTAAARPVTAPAGTSSDTLLRLMREHGVRQVPLLDAAGRVTGLTTLDELLPNVLPDAQAVIMAGGFGTRLRPYTDDTPKPMLPVGDTPLLERTVRQLRAAGIRRVNISTHYLAEKIVDHFGDGRDFGVEFTYLREETPLGTAGALGLMGPLTERCLVMNGDILTRVDFRAMLAYHTEHAAALTVGVRAYEMKVPYGVIEADGPLVRRVVEKPALQFFVNAGIYVLEPSAHRLIPADRRFDMTDLITILIAEGHSVVSFPIVEYWLDIGQQPDYEQAQQDVRTGRYAA</sequence>
<gene>
    <name evidence="3" type="ORF">J8F10_04435</name>
</gene>